<dbReference type="EMBL" id="CP081869">
    <property type="protein sequence ID" value="QZO02119.1"/>
    <property type="molecule type" value="Genomic_DNA"/>
</dbReference>
<name>A0A9E6UQ33_9HYPH</name>
<proteinExistence type="predicted"/>
<protein>
    <submittedName>
        <fullName evidence="1">Uncharacterized protein</fullName>
    </submittedName>
</protein>
<keyword evidence="2" id="KW-1185">Reference proteome</keyword>
<organism evidence="1 2">
    <name type="scientific">Chenggangzhangella methanolivorans</name>
    <dbReference type="NCBI Taxonomy" id="1437009"/>
    <lineage>
        <taxon>Bacteria</taxon>
        <taxon>Pseudomonadati</taxon>
        <taxon>Pseudomonadota</taxon>
        <taxon>Alphaproteobacteria</taxon>
        <taxon>Hyphomicrobiales</taxon>
        <taxon>Methylopilaceae</taxon>
        <taxon>Chenggangzhangella</taxon>
    </lineage>
</organism>
<sequence length="71" mass="7919">MTARLDYLSIESVCALKAVESHWLNGVDAVLRDLEDEGLIEWSERAWALTEAGKFAIDRNTDPRSGSVLRA</sequence>
<dbReference type="RefSeq" id="WP_261405506.1">
    <property type="nucleotide sequence ID" value="NZ_CP081869.1"/>
</dbReference>
<evidence type="ECO:0000313" key="1">
    <source>
        <dbReference type="EMBL" id="QZO02119.1"/>
    </source>
</evidence>
<reference evidence="1" key="1">
    <citation type="submission" date="2021-08" db="EMBL/GenBank/DDBJ databases">
        <authorList>
            <person name="Zhang H."/>
            <person name="Xu M."/>
            <person name="Yu Z."/>
            <person name="Yang L."/>
            <person name="Cai Y."/>
        </authorList>
    </citation>
    <scope>NUCLEOTIDE SEQUENCE</scope>
    <source>
        <strain evidence="1">CHL1</strain>
    </source>
</reference>
<dbReference type="Proteomes" id="UP000825701">
    <property type="component" value="Chromosome"/>
</dbReference>
<accession>A0A9E6UQ33</accession>
<dbReference type="AlphaFoldDB" id="A0A9E6UQ33"/>
<gene>
    <name evidence="1" type="ORF">K6K41_13115</name>
</gene>
<evidence type="ECO:0000313" key="2">
    <source>
        <dbReference type="Proteomes" id="UP000825701"/>
    </source>
</evidence>
<dbReference type="KEGG" id="cmet:K6K41_13115"/>